<gene>
    <name evidence="1" type="ORF">BT96DRAFT_913629</name>
</gene>
<reference evidence="1" key="1">
    <citation type="journal article" date="2019" name="Environ. Microbiol.">
        <title>Fungal ecological strategies reflected in gene transcription - a case study of two litter decomposers.</title>
        <authorList>
            <person name="Barbi F."/>
            <person name="Kohler A."/>
            <person name="Barry K."/>
            <person name="Baskaran P."/>
            <person name="Daum C."/>
            <person name="Fauchery L."/>
            <person name="Ihrmark K."/>
            <person name="Kuo A."/>
            <person name="LaButti K."/>
            <person name="Lipzen A."/>
            <person name="Morin E."/>
            <person name="Grigoriev I.V."/>
            <person name="Henrissat B."/>
            <person name="Lindahl B."/>
            <person name="Martin F."/>
        </authorList>
    </citation>
    <scope>NUCLEOTIDE SEQUENCE</scope>
    <source>
        <strain evidence="1">JB14</strain>
    </source>
</reference>
<name>A0A6A4II66_9AGAR</name>
<dbReference type="OrthoDB" id="2878249at2759"/>
<evidence type="ECO:0000313" key="2">
    <source>
        <dbReference type="Proteomes" id="UP000799118"/>
    </source>
</evidence>
<dbReference type="SUPFAM" id="SSF52047">
    <property type="entry name" value="RNI-like"/>
    <property type="match status" value="1"/>
</dbReference>
<organism evidence="1 2">
    <name type="scientific">Gymnopus androsaceus JB14</name>
    <dbReference type="NCBI Taxonomy" id="1447944"/>
    <lineage>
        <taxon>Eukaryota</taxon>
        <taxon>Fungi</taxon>
        <taxon>Dikarya</taxon>
        <taxon>Basidiomycota</taxon>
        <taxon>Agaricomycotina</taxon>
        <taxon>Agaricomycetes</taxon>
        <taxon>Agaricomycetidae</taxon>
        <taxon>Agaricales</taxon>
        <taxon>Marasmiineae</taxon>
        <taxon>Omphalotaceae</taxon>
        <taxon>Gymnopus</taxon>
    </lineage>
</organism>
<accession>A0A6A4II66</accession>
<keyword evidence="2" id="KW-1185">Reference proteome</keyword>
<dbReference type="EMBL" id="ML769389">
    <property type="protein sequence ID" value="KAE9408948.1"/>
    <property type="molecule type" value="Genomic_DNA"/>
</dbReference>
<dbReference type="InterPro" id="IPR032675">
    <property type="entry name" value="LRR_dom_sf"/>
</dbReference>
<dbReference type="Gene3D" id="3.80.10.10">
    <property type="entry name" value="Ribonuclease Inhibitor"/>
    <property type="match status" value="1"/>
</dbReference>
<dbReference type="AlphaFoldDB" id="A0A6A4II66"/>
<proteinExistence type="predicted"/>
<evidence type="ECO:0000313" key="1">
    <source>
        <dbReference type="EMBL" id="KAE9408948.1"/>
    </source>
</evidence>
<sequence length="484" mass="54626">MDILLSPFQQLPNEILGLIFESACTDNLLQQYPWPTVRKWCGEPPTKLSLPVIAYLPALAISAVCTRWRFLALASPRIWSQIRVEIAPRGEVMSTTQSGFRSTLQLYLDRSADSPLLIGLQTPGALDADKSDLSALPLLLDHTSRWQTFSYTGDFDLGSCEGFCHHPSFPILEALNLRGCEALIQRADFDCFEHAPKLCAFSTDYLKSHSPWTQLTTLDVRALDMDVLQQCRSLTVLKIQRIWPTSELSNMTLVNLETFTLFGFGDECDLEDMFSRITLPSLGELIIYPEDSPYTNDLIWPLNAFIAFILRSSCTLTTLSLSGVRILDLDFIATLHLLPSLTKLSFDDDFGRVTNPITSLFLSSLTLHDTAFERGSIVPNLCSLSIQVEGTSFDDTAFIEMVLSRWLPDPSYAATIGVASMMSMVLRFRKREVDEDVYRPLYELDKVGMRWGREVHEEAKLRPLCNLERMGMRVVITGQEYHGH</sequence>
<dbReference type="Proteomes" id="UP000799118">
    <property type="component" value="Unassembled WGS sequence"/>
</dbReference>
<protein>
    <submittedName>
        <fullName evidence="1">Uncharacterized protein</fullName>
    </submittedName>
</protein>